<accession>B9T9Z6</accession>
<dbReference type="EMBL" id="EQ975496">
    <property type="protein sequence ID" value="EEF27316.1"/>
    <property type="molecule type" value="Genomic_DNA"/>
</dbReference>
<organism evidence="3 4">
    <name type="scientific">Ricinus communis</name>
    <name type="common">Castor bean</name>
    <dbReference type="NCBI Taxonomy" id="3988"/>
    <lineage>
        <taxon>Eukaryota</taxon>
        <taxon>Viridiplantae</taxon>
        <taxon>Streptophyta</taxon>
        <taxon>Embryophyta</taxon>
        <taxon>Tracheophyta</taxon>
        <taxon>Spermatophyta</taxon>
        <taxon>Magnoliopsida</taxon>
        <taxon>eudicotyledons</taxon>
        <taxon>Gunneridae</taxon>
        <taxon>Pentapetalae</taxon>
        <taxon>rosids</taxon>
        <taxon>fabids</taxon>
        <taxon>Malpighiales</taxon>
        <taxon>Euphorbiaceae</taxon>
        <taxon>Acalyphoideae</taxon>
        <taxon>Acalypheae</taxon>
        <taxon>Ricinus</taxon>
    </lineage>
</organism>
<protein>
    <submittedName>
        <fullName evidence="3">Uncharacterized protein</fullName>
    </submittedName>
</protein>
<dbReference type="Proteomes" id="UP000008311">
    <property type="component" value="Unassembled WGS sequence"/>
</dbReference>
<feature type="signal peptide" evidence="2">
    <location>
        <begin position="1"/>
        <end position="19"/>
    </location>
</feature>
<keyword evidence="4" id="KW-1185">Reference proteome</keyword>
<feature type="region of interest" description="Disordered" evidence="1">
    <location>
        <begin position="29"/>
        <end position="75"/>
    </location>
</feature>
<evidence type="ECO:0000313" key="4">
    <source>
        <dbReference type="Proteomes" id="UP000008311"/>
    </source>
</evidence>
<reference evidence="4" key="1">
    <citation type="journal article" date="2010" name="Nat. Biotechnol.">
        <title>Draft genome sequence of the oilseed species Ricinus communis.</title>
        <authorList>
            <person name="Chan A.P."/>
            <person name="Crabtree J."/>
            <person name="Zhao Q."/>
            <person name="Lorenzi H."/>
            <person name="Orvis J."/>
            <person name="Puiu D."/>
            <person name="Melake-Berhan A."/>
            <person name="Jones K.M."/>
            <person name="Redman J."/>
            <person name="Chen G."/>
            <person name="Cahoon E.B."/>
            <person name="Gedil M."/>
            <person name="Stanke M."/>
            <person name="Haas B.J."/>
            <person name="Wortman J.R."/>
            <person name="Fraser-Liggett C.M."/>
            <person name="Ravel J."/>
            <person name="Rabinowicz P.D."/>
        </authorList>
    </citation>
    <scope>NUCLEOTIDE SEQUENCE [LARGE SCALE GENOMIC DNA]</scope>
    <source>
        <strain evidence="4">cv. Hale</strain>
    </source>
</reference>
<evidence type="ECO:0000256" key="1">
    <source>
        <dbReference type="SAM" id="MobiDB-lite"/>
    </source>
</evidence>
<feature type="chain" id="PRO_5002892350" evidence="2">
    <location>
        <begin position="20"/>
        <end position="92"/>
    </location>
</feature>
<dbReference type="InParanoid" id="B9T9Z6"/>
<proteinExistence type="predicted"/>
<name>B9T9Z6_RICCO</name>
<sequence>MGRAVALLLVVLIAIGAAGWYLQNRHSPAADHVAAQQPLPPPLEGQPIVRNEPVPAGDGSAPTRIPVPQQLDGSDNDVRTAAHDLAPALLAW</sequence>
<keyword evidence="2" id="KW-0732">Signal</keyword>
<gene>
    <name evidence="3" type="ORF">RCOM_0368380</name>
</gene>
<feature type="non-terminal residue" evidence="3">
    <location>
        <position position="92"/>
    </location>
</feature>
<evidence type="ECO:0000313" key="3">
    <source>
        <dbReference type="EMBL" id="EEF27316.1"/>
    </source>
</evidence>
<evidence type="ECO:0000256" key="2">
    <source>
        <dbReference type="SAM" id="SignalP"/>
    </source>
</evidence>
<dbReference type="AlphaFoldDB" id="B9T9Z6"/>